<evidence type="ECO:0000313" key="9">
    <source>
        <dbReference type="Proteomes" id="UP001303647"/>
    </source>
</evidence>
<feature type="region of interest" description="Disordered" evidence="6">
    <location>
        <begin position="718"/>
        <end position="805"/>
    </location>
</feature>
<dbReference type="EMBL" id="MU857639">
    <property type="protein sequence ID" value="KAK4248317.1"/>
    <property type="molecule type" value="Genomic_DNA"/>
</dbReference>
<keyword evidence="9" id="KW-1185">Reference proteome</keyword>
<feature type="compositionally biased region" description="Low complexity" evidence="6">
    <location>
        <begin position="718"/>
        <end position="733"/>
    </location>
</feature>
<dbReference type="GO" id="GO:0012505">
    <property type="term" value="C:endomembrane system"/>
    <property type="evidence" value="ECO:0007669"/>
    <property type="project" value="UniProtKB-SubCell"/>
</dbReference>
<protein>
    <submittedName>
        <fullName evidence="8">AP-3 adaptor complex subunit beta</fullName>
    </submittedName>
</protein>
<dbReference type="InterPro" id="IPR011989">
    <property type="entry name" value="ARM-like"/>
</dbReference>
<evidence type="ECO:0000256" key="4">
    <source>
        <dbReference type="ARBA" id="ARBA00022927"/>
    </source>
</evidence>
<dbReference type="PANTHER" id="PTHR11134">
    <property type="entry name" value="ADAPTOR COMPLEX SUBUNIT BETA FAMILY MEMBER"/>
    <property type="match status" value="1"/>
</dbReference>
<dbReference type="InterPro" id="IPR002553">
    <property type="entry name" value="Clathrin/coatomer_adapt-like_N"/>
</dbReference>
<dbReference type="Proteomes" id="UP001303647">
    <property type="component" value="Unassembled WGS sequence"/>
</dbReference>
<dbReference type="InterPro" id="IPR026740">
    <property type="entry name" value="AP3_beta"/>
</dbReference>
<evidence type="ECO:0000259" key="7">
    <source>
        <dbReference type="Pfam" id="PF01602"/>
    </source>
</evidence>
<dbReference type="AlphaFoldDB" id="A0AAN7CW33"/>
<dbReference type="Pfam" id="PF01602">
    <property type="entry name" value="Adaptin_N"/>
    <property type="match status" value="1"/>
</dbReference>
<comment type="similarity">
    <text evidence="2">Belongs to the adaptor complexes large subunit family.</text>
</comment>
<evidence type="ECO:0000256" key="6">
    <source>
        <dbReference type="SAM" id="MobiDB-lite"/>
    </source>
</evidence>
<evidence type="ECO:0000256" key="1">
    <source>
        <dbReference type="ARBA" id="ARBA00004308"/>
    </source>
</evidence>
<dbReference type="Gene3D" id="1.25.10.10">
    <property type="entry name" value="Leucine-rich Repeat Variant"/>
    <property type="match status" value="1"/>
</dbReference>
<feature type="region of interest" description="Disordered" evidence="6">
    <location>
        <begin position="551"/>
        <end position="589"/>
    </location>
</feature>
<accession>A0AAN7CW33</accession>
<keyword evidence="4" id="KW-0653">Protein transport</keyword>
<keyword evidence="3" id="KW-0813">Transport</keyword>
<dbReference type="InterPro" id="IPR026739">
    <property type="entry name" value="AP_beta"/>
</dbReference>
<reference evidence="8" key="2">
    <citation type="submission" date="2023-05" db="EMBL/GenBank/DDBJ databases">
        <authorList>
            <consortium name="Lawrence Berkeley National Laboratory"/>
            <person name="Steindorff A."/>
            <person name="Hensen N."/>
            <person name="Bonometti L."/>
            <person name="Westerberg I."/>
            <person name="Brannstrom I.O."/>
            <person name="Guillou S."/>
            <person name="Cros-Aarteil S."/>
            <person name="Calhoun S."/>
            <person name="Haridas S."/>
            <person name="Kuo A."/>
            <person name="Mondo S."/>
            <person name="Pangilinan J."/>
            <person name="Riley R."/>
            <person name="Labutti K."/>
            <person name="Andreopoulos B."/>
            <person name="Lipzen A."/>
            <person name="Chen C."/>
            <person name="Yanf M."/>
            <person name="Daum C."/>
            <person name="Ng V."/>
            <person name="Clum A."/>
            <person name="Ohm R."/>
            <person name="Martin F."/>
            <person name="Silar P."/>
            <person name="Natvig D."/>
            <person name="Lalanne C."/>
            <person name="Gautier V."/>
            <person name="Ament-Velasquez S.L."/>
            <person name="Kruys A."/>
            <person name="Hutchinson M.I."/>
            <person name="Powell A.J."/>
            <person name="Barry K."/>
            <person name="Miller A.N."/>
            <person name="Grigoriev I.V."/>
            <person name="Debuchy R."/>
            <person name="Gladieux P."/>
            <person name="Thoren M.H."/>
            <person name="Johannesson H."/>
        </authorList>
    </citation>
    <scope>NUCLEOTIDE SEQUENCE</scope>
    <source>
        <strain evidence="8">CBS 359.72</strain>
    </source>
</reference>
<dbReference type="InterPro" id="IPR016024">
    <property type="entry name" value="ARM-type_fold"/>
</dbReference>
<evidence type="ECO:0000256" key="3">
    <source>
        <dbReference type="ARBA" id="ARBA00022448"/>
    </source>
</evidence>
<dbReference type="GO" id="GO:0006886">
    <property type="term" value="P:intracellular protein transport"/>
    <property type="evidence" value="ECO:0007669"/>
    <property type="project" value="InterPro"/>
</dbReference>
<feature type="compositionally biased region" description="Low complexity" evidence="6">
    <location>
        <begin position="551"/>
        <end position="564"/>
    </location>
</feature>
<dbReference type="PIRSF" id="PIRSF037096">
    <property type="entry name" value="AP3_complex_beta"/>
    <property type="match status" value="1"/>
</dbReference>
<feature type="compositionally biased region" description="Acidic residues" evidence="6">
    <location>
        <begin position="747"/>
        <end position="799"/>
    </location>
</feature>
<name>A0AAN7CW33_9PEZI</name>
<feature type="domain" description="Clathrin/coatomer adaptor adaptin-like N-terminal" evidence="7">
    <location>
        <begin position="37"/>
        <end position="627"/>
    </location>
</feature>
<gene>
    <name evidence="8" type="ORF">C7999DRAFT_31223</name>
</gene>
<reference evidence="8" key="1">
    <citation type="journal article" date="2023" name="Mol. Phylogenet. Evol.">
        <title>Genome-scale phylogeny and comparative genomics of the fungal order Sordariales.</title>
        <authorList>
            <person name="Hensen N."/>
            <person name="Bonometti L."/>
            <person name="Westerberg I."/>
            <person name="Brannstrom I.O."/>
            <person name="Guillou S."/>
            <person name="Cros-Aarteil S."/>
            <person name="Calhoun S."/>
            <person name="Haridas S."/>
            <person name="Kuo A."/>
            <person name="Mondo S."/>
            <person name="Pangilinan J."/>
            <person name="Riley R."/>
            <person name="LaButti K."/>
            <person name="Andreopoulos B."/>
            <person name="Lipzen A."/>
            <person name="Chen C."/>
            <person name="Yan M."/>
            <person name="Daum C."/>
            <person name="Ng V."/>
            <person name="Clum A."/>
            <person name="Steindorff A."/>
            <person name="Ohm R.A."/>
            <person name="Martin F."/>
            <person name="Silar P."/>
            <person name="Natvig D.O."/>
            <person name="Lalanne C."/>
            <person name="Gautier V."/>
            <person name="Ament-Velasquez S.L."/>
            <person name="Kruys A."/>
            <person name="Hutchinson M.I."/>
            <person name="Powell A.J."/>
            <person name="Barry K."/>
            <person name="Miller A.N."/>
            <person name="Grigoriev I.V."/>
            <person name="Debuchy R."/>
            <person name="Gladieux P."/>
            <person name="Hiltunen Thoren M."/>
            <person name="Johannesson H."/>
        </authorList>
    </citation>
    <scope>NUCLEOTIDE SEQUENCE</scope>
    <source>
        <strain evidence="8">CBS 359.72</strain>
    </source>
</reference>
<organism evidence="8 9">
    <name type="scientific">Corynascus novoguineensis</name>
    <dbReference type="NCBI Taxonomy" id="1126955"/>
    <lineage>
        <taxon>Eukaryota</taxon>
        <taxon>Fungi</taxon>
        <taxon>Dikarya</taxon>
        <taxon>Ascomycota</taxon>
        <taxon>Pezizomycotina</taxon>
        <taxon>Sordariomycetes</taxon>
        <taxon>Sordariomycetidae</taxon>
        <taxon>Sordariales</taxon>
        <taxon>Chaetomiaceae</taxon>
        <taxon>Corynascus</taxon>
    </lineage>
</organism>
<dbReference type="GO" id="GO:0030123">
    <property type="term" value="C:AP-3 adaptor complex"/>
    <property type="evidence" value="ECO:0007669"/>
    <property type="project" value="InterPro"/>
</dbReference>
<dbReference type="GO" id="GO:0016192">
    <property type="term" value="P:vesicle-mediated transport"/>
    <property type="evidence" value="ECO:0007669"/>
    <property type="project" value="InterPro"/>
</dbReference>
<keyword evidence="5" id="KW-0472">Membrane</keyword>
<comment type="caution">
    <text evidence="8">The sequence shown here is derived from an EMBL/GenBank/DDBJ whole genome shotgun (WGS) entry which is preliminary data.</text>
</comment>
<evidence type="ECO:0000256" key="2">
    <source>
        <dbReference type="ARBA" id="ARBA00006613"/>
    </source>
</evidence>
<proteinExistence type="inferred from homology"/>
<evidence type="ECO:0000313" key="8">
    <source>
        <dbReference type="EMBL" id="KAK4248317.1"/>
    </source>
</evidence>
<feature type="compositionally biased region" description="Polar residues" evidence="6">
    <location>
        <begin position="565"/>
        <end position="584"/>
    </location>
</feature>
<dbReference type="SUPFAM" id="SSF48371">
    <property type="entry name" value="ARM repeat"/>
    <property type="match status" value="1"/>
</dbReference>
<sequence>MESIARISTLLENARDLTLDAAAAARSSRSSSRPLDRSQVKKLLDSRNEREVLDGLRRVTSMMYRGQKTLPLFSSVVKNVASPNLEIKKLVYIYLIHHAEQEPDLALLSINTIQKSLSDTNPQVRALALRTMSGIRVPVISQIVSLAIRKGAGDMSPYVRRAAALAIPKCYRLDPSQLPQLLEYLSTLLGDKQYYVAGAAVTAFMTVCPERTDLIHKHYRNLVRMIVDMDEWSQLSTLRLMTVYARKCFPRRTRTVKNKERAVDLQDFYGEVTEAATGGEQVAVLDPDLELLLTSIKPLLQSRNSGVVVAVARCYSAIGTPAYIKTAIGPLVALLRGAQDIQQIALFNIVSICLSCPAEFVKYATHFLVRATDTQPVWELKLELLTLIFPHAPTHIKSLILNELEHFSRGSDKVLVREAVRAIGRCAQTDNATAPRCLRLLLSQITSLDGTLAAESLTVIRHLIQQDPTAHVATVVRLAKNLDSATDPQARATIIWLVGEFSGLNGEDNIAADVLRILLKDFASESEVTKRQIVLLGAKVYLHYINRQIEESQQAQPPSSPQQELNQDQEPFQAPSSPATSNNGPKLLEEDDHPVAKLWRYLLLLVRYDTSYDLRDRTRLYKSLLSVPQLATLMLLAPKPAPQAPSPSETRRGFTLGSAALVLAGGGGVHGLRGYEDLPGWVEEGREPDSTLRDVEGVERYGEKRFVPAAEVLDAAAASRSSPPSVGAGPRAPKAANGVGEKTLDDWLAEEESEEEEAEEEEDEEEEEEEDKDVDEDESEEESEEEEEEESEEESEEDASLMRSA</sequence>
<comment type="subcellular location">
    <subcellularLocation>
        <location evidence="1">Endomembrane system</location>
    </subcellularLocation>
</comment>
<evidence type="ECO:0000256" key="5">
    <source>
        <dbReference type="ARBA" id="ARBA00023136"/>
    </source>
</evidence>